<sequence length="189" mass="20500">MPERHRPLPRSRPLPRCWLLTDERQGAALWPALARLQRGAGVVVRHYGLDAGARGALITRIRALARRRGLTVVLAGPAEDAVRLRLDGVYQHPRRAHRQLIELATAHDRAELVAAARRGADQVLLSPVFATRSHPGAATLGPVRFGLLARHARLPVIALGGMTSDRARRLAALGAHGWAGIDGWGAQAR</sequence>
<protein>
    <submittedName>
        <fullName evidence="2">Thiamine phosphate synthase</fullName>
    </submittedName>
</protein>
<accession>A0A7Z2S748</accession>
<dbReference type="GO" id="GO:0009228">
    <property type="term" value="P:thiamine biosynthetic process"/>
    <property type="evidence" value="ECO:0007669"/>
    <property type="project" value="UniProtKB-KW"/>
</dbReference>
<keyword evidence="3" id="KW-1185">Reference proteome</keyword>
<dbReference type="KEGG" id="schy:GVO57_03310"/>
<reference evidence="2 3" key="1">
    <citation type="submission" date="2020-01" db="EMBL/GenBank/DDBJ databases">
        <title>Sphingomonas sp. C33 whole genome sequece.</title>
        <authorList>
            <person name="Park C."/>
        </authorList>
    </citation>
    <scope>NUCLEOTIDE SEQUENCE [LARGE SCALE GENOMIC DNA]</scope>
    <source>
        <strain evidence="2 3">C33</strain>
    </source>
</reference>
<dbReference type="InterPro" id="IPR022998">
    <property type="entry name" value="ThiamineP_synth_TenI"/>
</dbReference>
<evidence type="ECO:0000313" key="3">
    <source>
        <dbReference type="Proteomes" id="UP000464468"/>
    </source>
</evidence>
<organism evidence="2 3">
    <name type="scientific">Sphingomonas changnyeongensis</name>
    <dbReference type="NCBI Taxonomy" id="2698679"/>
    <lineage>
        <taxon>Bacteria</taxon>
        <taxon>Pseudomonadati</taxon>
        <taxon>Pseudomonadota</taxon>
        <taxon>Alphaproteobacteria</taxon>
        <taxon>Sphingomonadales</taxon>
        <taxon>Sphingomonadaceae</taxon>
        <taxon>Sphingomonas</taxon>
    </lineage>
</organism>
<dbReference type="AlphaFoldDB" id="A0A7Z2S748"/>
<dbReference type="InterPro" id="IPR013785">
    <property type="entry name" value="Aldolase_TIM"/>
</dbReference>
<dbReference type="RefSeq" id="WP_160591818.1">
    <property type="nucleotide sequence ID" value="NZ_CP047895.1"/>
</dbReference>
<dbReference type="Gene3D" id="3.20.20.70">
    <property type="entry name" value="Aldolase class I"/>
    <property type="match status" value="1"/>
</dbReference>
<dbReference type="SUPFAM" id="SSF51391">
    <property type="entry name" value="Thiamin phosphate synthase"/>
    <property type="match status" value="1"/>
</dbReference>
<evidence type="ECO:0000313" key="2">
    <source>
        <dbReference type="EMBL" id="QHL90031.1"/>
    </source>
</evidence>
<evidence type="ECO:0000259" key="1">
    <source>
        <dbReference type="Pfam" id="PF02581"/>
    </source>
</evidence>
<feature type="domain" description="Thiamine phosphate synthase/TenI" evidence="1">
    <location>
        <begin position="36"/>
        <end position="181"/>
    </location>
</feature>
<name>A0A7Z2S748_9SPHN</name>
<gene>
    <name evidence="2" type="ORF">GVO57_03310</name>
</gene>
<dbReference type="Proteomes" id="UP000464468">
    <property type="component" value="Chromosome"/>
</dbReference>
<dbReference type="CDD" id="cd00564">
    <property type="entry name" value="TMP_TenI"/>
    <property type="match status" value="1"/>
</dbReference>
<dbReference type="InterPro" id="IPR036206">
    <property type="entry name" value="ThiamineP_synth_sf"/>
</dbReference>
<dbReference type="Pfam" id="PF02581">
    <property type="entry name" value="TMP-TENI"/>
    <property type="match status" value="1"/>
</dbReference>
<proteinExistence type="predicted"/>
<dbReference type="EMBL" id="CP047895">
    <property type="protein sequence ID" value="QHL90031.1"/>
    <property type="molecule type" value="Genomic_DNA"/>
</dbReference>